<proteinExistence type="predicted"/>
<evidence type="ECO:0000313" key="2">
    <source>
        <dbReference type="EMBL" id="KUP92842.1"/>
    </source>
</evidence>
<comment type="caution">
    <text evidence="2">The sequence shown here is derived from an EMBL/GenBank/DDBJ whole genome shotgun (WGS) entry which is preliminary data.</text>
</comment>
<keyword evidence="2" id="KW-0808">Transferase</keyword>
<accession>A0A132BXR4</accession>
<dbReference type="GO" id="GO:0016740">
    <property type="term" value="F:transferase activity"/>
    <property type="evidence" value="ECO:0007669"/>
    <property type="project" value="UniProtKB-KW"/>
</dbReference>
<feature type="domain" description="Glycosyl transferase family 25" evidence="1">
    <location>
        <begin position="2"/>
        <end position="166"/>
    </location>
</feature>
<name>A0A132BXR4_9RHOB</name>
<keyword evidence="3" id="KW-1185">Reference proteome</keyword>
<dbReference type="CDD" id="cd06532">
    <property type="entry name" value="Glyco_transf_25"/>
    <property type="match status" value="1"/>
</dbReference>
<dbReference type="EMBL" id="LPUY01000065">
    <property type="protein sequence ID" value="KUP92842.1"/>
    <property type="molecule type" value="Genomic_DNA"/>
</dbReference>
<dbReference type="PATRIC" id="fig|1768241.3.peg.2407"/>
<reference evidence="2 3" key="1">
    <citation type="submission" date="2015-12" db="EMBL/GenBank/DDBJ databases">
        <title>Genome sequence of the marine Rhodobacteraceae strain O3.65, Candidatus Tritonibacter horizontis.</title>
        <authorList>
            <person name="Poehlein A."/>
            <person name="Giebel H.A."/>
            <person name="Voget S."/>
            <person name="Brinkhoff T."/>
        </authorList>
    </citation>
    <scope>NUCLEOTIDE SEQUENCE [LARGE SCALE GENOMIC DNA]</scope>
    <source>
        <strain evidence="2 3">O3.65</strain>
    </source>
</reference>
<dbReference type="Proteomes" id="UP000068382">
    <property type="component" value="Unassembled WGS sequence"/>
</dbReference>
<dbReference type="OrthoDB" id="259382at2"/>
<dbReference type="AlphaFoldDB" id="A0A132BXR4"/>
<evidence type="ECO:0000313" key="3">
    <source>
        <dbReference type="Proteomes" id="UP000068382"/>
    </source>
</evidence>
<dbReference type="InterPro" id="IPR002654">
    <property type="entry name" value="Glyco_trans_25"/>
</dbReference>
<gene>
    <name evidence="2" type="ORF">TRIHO_22930</name>
</gene>
<dbReference type="Pfam" id="PF01755">
    <property type="entry name" value="Glyco_transf_25"/>
    <property type="match status" value="1"/>
</dbReference>
<organism evidence="2 3">
    <name type="scientific">Tritonibacter horizontis</name>
    <dbReference type="NCBI Taxonomy" id="1768241"/>
    <lineage>
        <taxon>Bacteria</taxon>
        <taxon>Pseudomonadati</taxon>
        <taxon>Pseudomonadota</taxon>
        <taxon>Alphaproteobacteria</taxon>
        <taxon>Rhodobacterales</taxon>
        <taxon>Paracoccaceae</taxon>
        <taxon>Tritonibacter</taxon>
    </lineage>
</organism>
<dbReference type="RefSeq" id="WP_082705116.1">
    <property type="nucleotide sequence ID" value="NZ_LPUY01000065.1"/>
</dbReference>
<sequence length="259" mass="28722">MDILVINLPSATERMTFMAAQLQRLGLAYERLDAISASDPAAQSRAPYWERWERPLKTTEKACLLSHIAAWERIIATGRPTLVLEDDAMLSRRVPEVLAALENIQNAQHVTLEVRGRRKLVAKRASALVPGLVIRRLYQDRSGAAAYVLWPDGARYLLEDTRQTPGLADAVLCRAYGMTSYQVEPACALQLDRCASHGIATPFAPVSSIDAGAAVDRKPGPRFRARRIAAQLRMGLRALGQLGRADRREIDLKPDDFQP</sequence>
<protein>
    <submittedName>
        <fullName evidence="2">Glycosyltransferase family 25 (LPS biosynthesis protein)</fullName>
    </submittedName>
</protein>
<evidence type="ECO:0000259" key="1">
    <source>
        <dbReference type="Pfam" id="PF01755"/>
    </source>
</evidence>